<protein>
    <recommendedName>
        <fullName evidence="3">DUF4709 domain-containing protein</fullName>
    </recommendedName>
</protein>
<keyword evidence="1" id="KW-0175">Coiled coil</keyword>
<dbReference type="InterPro" id="IPR031651">
    <property type="entry name" value="DUF4709"/>
</dbReference>
<feature type="coiled-coil region" evidence="1">
    <location>
        <begin position="104"/>
        <end position="249"/>
    </location>
</feature>
<feature type="coiled-coil region" evidence="1">
    <location>
        <begin position="299"/>
        <end position="377"/>
    </location>
</feature>
<dbReference type="InterPro" id="IPR040119">
    <property type="entry name" value="C10orf67-like"/>
</dbReference>
<dbReference type="PANTHER" id="PTHR22382:SF7">
    <property type="entry name" value="RIKEN CDNA 4921504E06 GENE"/>
    <property type="match status" value="1"/>
</dbReference>
<evidence type="ECO:0000256" key="1">
    <source>
        <dbReference type="SAM" id="Coils"/>
    </source>
</evidence>
<sequence>MELDEYRPSIADQVRIGYFSQDRSSQTDASEIAQLKEMTEVLQNLVRENKLQERALDLYCRVNDRILEMEKQHEERVNVIRRSYRQQLADAITQISSQHQEYYAKKNKQDKARFSEKLKKVQDDDEEKKKAKQQQDSIIEMMKMQMRDAQERADRELQDVLNRPKSASSVYTDPEIYDLREEIEKLENKVDDLMNELDDKEAENRRLATDIDDLNEQLRGERQQIQQLKKDLSDALLEAEHDRNNFKAELSIDQESSHKLNDEVKTVDQTTMFFLLQKQRAQLQREMDSKLQETKSNLMAASRKQVAELQRAHDQKIKEQEILKEKRKLLESRQTEEKPQLDESEKDELLRKLQKLEKKQRAEIVRLQKELDRVNRTWEMKVTILQKTLHALKDESFLRTSLQRQAARLQQAAVVYASDGPAVIVKDRKDYTARPFRTLVLPDDTKHTEPDNTAERPVAGTPFTEDRPTSALPLENEPRLESNKDASLIANPGVDDIGTQEKNDNSSMLESSTSAHHVVDPV</sequence>
<evidence type="ECO:0000313" key="5">
    <source>
        <dbReference type="Proteomes" id="UP000225706"/>
    </source>
</evidence>
<dbReference type="STRING" id="50429.A0A2B4S6Z4"/>
<dbReference type="AlphaFoldDB" id="A0A2B4S6Z4"/>
<feature type="compositionally biased region" description="Polar residues" evidence="2">
    <location>
        <begin position="505"/>
        <end position="515"/>
    </location>
</feature>
<gene>
    <name evidence="4" type="ORF">AWC38_SpisGene10834</name>
</gene>
<keyword evidence="5" id="KW-1185">Reference proteome</keyword>
<dbReference type="PANTHER" id="PTHR22382">
    <property type="entry name" value="RIKEN CDNA 4921504E06 GENE"/>
    <property type="match status" value="1"/>
</dbReference>
<name>A0A2B4S6Z4_STYPI</name>
<feature type="domain" description="DUF4709" evidence="3">
    <location>
        <begin position="48"/>
        <end position="95"/>
    </location>
</feature>
<reference evidence="5" key="1">
    <citation type="journal article" date="2017" name="bioRxiv">
        <title>Comparative analysis of the genomes of Stylophora pistillata and Acropora digitifera provides evidence for extensive differences between species of corals.</title>
        <authorList>
            <person name="Voolstra C.R."/>
            <person name="Li Y."/>
            <person name="Liew Y.J."/>
            <person name="Baumgarten S."/>
            <person name="Zoccola D."/>
            <person name="Flot J.-F."/>
            <person name="Tambutte S."/>
            <person name="Allemand D."/>
            <person name="Aranda M."/>
        </authorList>
    </citation>
    <scope>NUCLEOTIDE SEQUENCE [LARGE SCALE GENOMIC DNA]</scope>
</reference>
<evidence type="ECO:0000256" key="2">
    <source>
        <dbReference type="SAM" id="MobiDB-lite"/>
    </source>
</evidence>
<comment type="caution">
    <text evidence="4">The sequence shown here is derived from an EMBL/GenBank/DDBJ whole genome shotgun (WGS) entry which is preliminary data.</text>
</comment>
<dbReference type="Pfam" id="PF15821">
    <property type="entry name" value="DUF4709"/>
    <property type="match status" value="2"/>
</dbReference>
<evidence type="ECO:0000313" key="4">
    <source>
        <dbReference type="EMBL" id="PFX24580.1"/>
    </source>
</evidence>
<dbReference type="EMBL" id="LSMT01000173">
    <property type="protein sequence ID" value="PFX24580.1"/>
    <property type="molecule type" value="Genomic_DNA"/>
</dbReference>
<feature type="region of interest" description="Disordered" evidence="2">
    <location>
        <begin position="442"/>
        <end position="522"/>
    </location>
</feature>
<proteinExistence type="predicted"/>
<dbReference type="OrthoDB" id="10027521at2759"/>
<feature type="domain" description="DUF4709" evidence="3">
    <location>
        <begin position="7"/>
        <end position="47"/>
    </location>
</feature>
<organism evidence="4 5">
    <name type="scientific">Stylophora pistillata</name>
    <name type="common">Smooth cauliflower coral</name>
    <dbReference type="NCBI Taxonomy" id="50429"/>
    <lineage>
        <taxon>Eukaryota</taxon>
        <taxon>Metazoa</taxon>
        <taxon>Cnidaria</taxon>
        <taxon>Anthozoa</taxon>
        <taxon>Hexacorallia</taxon>
        <taxon>Scleractinia</taxon>
        <taxon>Astrocoeniina</taxon>
        <taxon>Pocilloporidae</taxon>
        <taxon>Stylophora</taxon>
    </lineage>
</organism>
<dbReference type="Proteomes" id="UP000225706">
    <property type="component" value="Unassembled WGS sequence"/>
</dbReference>
<evidence type="ECO:0000259" key="3">
    <source>
        <dbReference type="Pfam" id="PF15821"/>
    </source>
</evidence>
<accession>A0A2B4S6Z4</accession>
<feature type="compositionally biased region" description="Basic and acidic residues" evidence="2">
    <location>
        <begin position="443"/>
        <end position="454"/>
    </location>
</feature>